<dbReference type="Pfam" id="PF04402">
    <property type="entry name" value="SIMPL"/>
    <property type="match status" value="1"/>
</dbReference>
<dbReference type="AlphaFoldDB" id="A0A383ENH8"/>
<evidence type="ECO:0008006" key="2">
    <source>
        <dbReference type="Google" id="ProtNLM"/>
    </source>
</evidence>
<sequence length="199" mass="20479">MMALLLTWGCEGDTVVSPTTVGSPDESPLDSSIHVSGTGTATAMPDLVEAYIGVQTFAATADAAVDNNSTLMTAVINALTVSGIAPDDIETTNFSVRPQRDYSSDEEPKVVGFWVDNTARVTIRDISGVGSILTVAVTAGANNIGGVTFTVSDADSLRQAARADAVSDARNRAQTLADAAGVELGEVLSITELSGFLPI</sequence>
<accession>A0A383ENH8</accession>
<dbReference type="PANTHER" id="PTHR34387">
    <property type="entry name" value="SLR1258 PROTEIN"/>
    <property type="match status" value="1"/>
</dbReference>
<proteinExistence type="predicted"/>
<dbReference type="InterPro" id="IPR007497">
    <property type="entry name" value="SIMPL/DUF541"/>
</dbReference>
<evidence type="ECO:0000313" key="1">
    <source>
        <dbReference type="EMBL" id="SVE58416.1"/>
    </source>
</evidence>
<reference evidence="1" key="1">
    <citation type="submission" date="2018-05" db="EMBL/GenBank/DDBJ databases">
        <authorList>
            <person name="Lanie J.A."/>
            <person name="Ng W.-L."/>
            <person name="Kazmierczak K.M."/>
            <person name="Andrzejewski T.M."/>
            <person name="Davidsen T.M."/>
            <person name="Wayne K.J."/>
            <person name="Tettelin H."/>
            <person name="Glass J.I."/>
            <person name="Rusch D."/>
            <person name="Podicherti R."/>
            <person name="Tsui H.-C.T."/>
            <person name="Winkler M.E."/>
        </authorList>
    </citation>
    <scope>NUCLEOTIDE SEQUENCE</scope>
</reference>
<feature type="non-terminal residue" evidence="1">
    <location>
        <position position="199"/>
    </location>
</feature>
<organism evidence="1">
    <name type="scientific">marine metagenome</name>
    <dbReference type="NCBI Taxonomy" id="408172"/>
    <lineage>
        <taxon>unclassified sequences</taxon>
        <taxon>metagenomes</taxon>
        <taxon>ecological metagenomes</taxon>
    </lineage>
</organism>
<gene>
    <name evidence="1" type="ORF">METZ01_LOCUS511270</name>
</gene>
<protein>
    <recommendedName>
        <fullName evidence="2">DUF541 domain-containing protein</fullName>
    </recommendedName>
</protein>
<dbReference type="InterPro" id="IPR052022">
    <property type="entry name" value="26kDa_periplasmic_antigen"/>
</dbReference>
<name>A0A383ENH8_9ZZZZ</name>
<dbReference type="EMBL" id="UINC01227503">
    <property type="protein sequence ID" value="SVE58416.1"/>
    <property type="molecule type" value="Genomic_DNA"/>
</dbReference>
<dbReference type="Gene3D" id="3.30.70.2970">
    <property type="entry name" value="Protein of unknown function (DUF541), domain 2"/>
    <property type="match status" value="1"/>
</dbReference>
<dbReference type="GO" id="GO:0006974">
    <property type="term" value="P:DNA damage response"/>
    <property type="evidence" value="ECO:0007669"/>
    <property type="project" value="TreeGrafter"/>
</dbReference>
<dbReference type="PANTHER" id="PTHR34387:SF1">
    <property type="entry name" value="PERIPLASMIC IMMUNOGENIC PROTEIN"/>
    <property type="match status" value="1"/>
</dbReference>